<dbReference type="EMBL" id="WUUS01000001">
    <property type="protein sequence ID" value="MXR40281.1"/>
    <property type="molecule type" value="Genomic_DNA"/>
</dbReference>
<proteinExistence type="predicted"/>
<dbReference type="OrthoDB" id="9937at2157"/>
<dbReference type="InterPro" id="IPR029052">
    <property type="entry name" value="Metallo-depent_PP-like"/>
</dbReference>
<dbReference type="SUPFAM" id="SSF56300">
    <property type="entry name" value="Metallo-dependent phosphatases"/>
    <property type="match status" value="1"/>
</dbReference>
<dbReference type="PIRSF" id="PIRSF000883">
    <property type="entry name" value="Pesterase_MJ0912"/>
    <property type="match status" value="1"/>
</dbReference>
<comment type="caution">
    <text evidence="2">The sequence shown here is derived from an EMBL/GenBank/DDBJ whole genome shotgun (WGS) entry which is preliminary data.</text>
</comment>
<dbReference type="InterPro" id="IPR050126">
    <property type="entry name" value="Ap4A_hydrolase"/>
</dbReference>
<dbReference type="AlphaFoldDB" id="A0A6B0SUB3"/>
<dbReference type="Gene3D" id="3.60.21.10">
    <property type="match status" value="1"/>
</dbReference>
<dbReference type="InterPro" id="IPR011152">
    <property type="entry name" value="Pesterase_MJ0912"/>
</dbReference>
<sequence>MRLGLLSDIHGNRIALEAVLDDMPPVDGIVCAGDVVGYNPWPAECVAAVRDRAIPTVQGNHDRAVAAGSAPGFNGMARAGVDHAREALDDGVIAWLDDLPERRTVADGRVAVVHGHPDDPDHYTRTREFAGGLIDRAADRLDVDDGDLDALVLGHTHVQHHGVFPEGVVVNPGSVGQPRDGDPRAAYALLDVDERTVEQRRVEYDTDAVASAVADAGLPERIGSRLAEGR</sequence>
<dbReference type="PANTHER" id="PTHR42850:SF2">
    <property type="entry name" value="BLL5683 PROTEIN"/>
    <property type="match status" value="1"/>
</dbReference>
<dbReference type="PANTHER" id="PTHR42850">
    <property type="entry name" value="METALLOPHOSPHOESTERASE"/>
    <property type="match status" value="1"/>
</dbReference>
<dbReference type="RefSeq" id="WP_159663127.1">
    <property type="nucleotide sequence ID" value="NZ_WUUS01000001.1"/>
</dbReference>
<reference evidence="2 3" key="1">
    <citation type="submission" date="2019-12" db="EMBL/GenBank/DDBJ databases">
        <title>Isolation and characterization of three novel carbon monoxide-oxidizing members of Halobacteria from salione crusts and soils.</title>
        <authorList>
            <person name="Myers M.R."/>
            <person name="King G.M."/>
        </authorList>
    </citation>
    <scope>NUCLEOTIDE SEQUENCE [LARGE SCALE GENOMIC DNA]</scope>
    <source>
        <strain evidence="2 3">WSA2</strain>
    </source>
</reference>
<dbReference type="Proteomes" id="UP000437065">
    <property type="component" value="Unassembled WGS sequence"/>
</dbReference>
<dbReference type="GO" id="GO:0016791">
    <property type="term" value="F:phosphatase activity"/>
    <property type="evidence" value="ECO:0007669"/>
    <property type="project" value="TreeGrafter"/>
</dbReference>
<feature type="domain" description="Calcineurin-like phosphoesterase" evidence="1">
    <location>
        <begin position="1"/>
        <end position="194"/>
    </location>
</feature>
<evidence type="ECO:0000313" key="3">
    <source>
        <dbReference type="Proteomes" id="UP000437065"/>
    </source>
</evidence>
<dbReference type="InterPro" id="IPR024654">
    <property type="entry name" value="Calcineurin-like_PHP_lpxH"/>
</dbReference>
<keyword evidence="3" id="KW-1185">Reference proteome</keyword>
<name>A0A6B0SUB3_9EURY</name>
<protein>
    <submittedName>
        <fullName evidence="2">Metallophosphoesterase</fullName>
    </submittedName>
</protein>
<dbReference type="Pfam" id="PF12850">
    <property type="entry name" value="Metallophos_2"/>
    <property type="match status" value="1"/>
</dbReference>
<accession>A0A6B0SUB3</accession>
<evidence type="ECO:0000259" key="1">
    <source>
        <dbReference type="Pfam" id="PF12850"/>
    </source>
</evidence>
<dbReference type="GO" id="GO:0005737">
    <property type="term" value="C:cytoplasm"/>
    <property type="evidence" value="ECO:0007669"/>
    <property type="project" value="TreeGrafter"/>
</dbReference>
<organism evidence="2 3">
    <name type="scientific">Halobaculum saliterrae</name>
    <dbReference type="NCBI Taxonomy" id="2073113"/>
    <lineage>
        <taxon>Archaea</taxon>
        <taxon>Methanobacteriati</taxon>
        <taxon>Methanobacteriota</taxon>
        <taxon>Stenosarchaea group</taxon>
        <taxon>Halobacteria</taxon>
        <taxon>Halobacteriales</taxon>
        <taxon>Haloferacaceae</taxon>
        <taxon>Halobaculum</taxon>
    </lineage>
</organism>
<gene>
    <name evidence="2" type="ORF">GRX01_02765</name>
</gene>
<evidence type="ECO:0000313" key="2">
    <source>
        <dbReference type="EMBL" id="MXR40281.1"/>
    </source>
</evidence>